<reference evidence="3" key="1">
    <citation type="journal article" date="2019" name="Int. J. Syst. Evol. Microbiol.">
        <title>Halobacteriovorax valvorus sp. nov., a novel prokaryotic predator isolated from coastal seawater of China.</title>
        <authorList>
            <person name="Chen M.-X."/>
        </authorList>
    </citation>
    <scope>NUCLEOTIDE SEQUENCE [LARGE SCALE GENOMIC DNA]</scope>
    <source>
        <strain evidence="3">BL9</strain>
    </source>
</reference>
<dbReference type="InterPro" id="IPR013108">
    <property type="entry name" value="Amidohydro_3"/>
</dbReference>
<dbReference type="PROSITE" id="PS51257">
    <property type="entry name" value="PROKAR_LIPOPROTEIN"/>
    <property type="match status" value="1"/>
</dbReference>
<feature type="domain" description="Amidohydrolase 3" evidence="1">
    <location>
        <begin position="70"/>
        <end position="557"/>
    </location>
</feature>
<dbReference type="InterPro" id="IPR011059">
    <property type="entry name" value="Metal-dep_hydrolase_composite"/>
</dbReference>
<dbReference type="CDD" id="cd01300">
    <property type="entry name" value="YtcJ_like"/>
    <property type="match status" value="1"/>
</dbReference>
<protein>
    <submittedName>
        <fullName evidence="2">Amidohydrolase</fullName>
    </submittedName>
</protein>
<dbReference type="EMBL" id="QDKL01000002">
    <property type="protein sequence ID" value="RZF22088.1"/>
    <property type="molecule type" value="Genomic_DNA"/>
</dbReference>
<keyword evidence="3" id="KW-1185">Reference proteome</keyword>
<dbReference type="SUPFAM" id="SSF51556">
    <property type="entry name" value="Metallo-dependent hydrolases"/>
    <property type="match status" value="1"/>
</dbReference>
<dbReference type="Gene3D" id="3.10.310.70">
    <property type="match status" value="1"/>
</dbReference>
<evidence type="ECO:0000259" key="1">
    <source>
        <dbReference type="Pfam" id="PF07969"/>
    </source>
</evidence>
<evidence type="ECO:0000313" key="3">
    <source>
        <dbReference type="Proteomes" id="UP000443582"/>
    </source>
</evidence>
<organism evidence="2 3">
    <name type="scientific">Halobacteriovorax vibrionivorans</name>
    <dbReference type="NCBI Taxonomy" id="2152716"/>
    <lineage>
        <taxon>Bacteria</taxon>
        <taxon>Pseudomonadati</taxon>
        <taxon>Bdellovibrionota</taxon>
        <taxon>Bacteriovoracia</taxon>
        <taxon>Bacteriovoracales</taxon>
        <taxon>Halobacteriovoraceae</taxon>
        <taxon>Halobacteriovorax</taxon>
    </lineage>
</organism>
<dbReference type="PANTHER" id="PTHR22642">
    <property type="entry name" value="IMIDAZOLONEPROPIONASE"/>
    <property type="match status" value="1"/>
</dbReference>
<dbReference type="Pfam" id="PF07969">
    <property type="entry name" value="Amidohydro_3"/>
    <property type="match status" value="1"/>
</dbReference>
<name>A0ABY0IGM3_9BACT</name>
<comment type="caution">
    <text evidence="2">The sequence shown here is derived from an EMBL/GenBank/DDBJ whole genome shotgun (WGS) entry which is preliminary data.</text>
</comment>
<evidence type="ECO:0000313" key="2">
    <source>
        <dbReference type="EMBL" id="RZF22088.1"/>
    </source>
</evidence>
<sequence>MRFLPIFLIIITILSCQTKEKETLYFGGRILTMDGKSPAYIEAVVERDGKTVFTGEKKEAFKKYPDANRVNLEGKAMLPSFLDSHGHFVAAIQMVNQVNLSIPPVGNVESIKDIQKSLVNFQRSNQIPKGEWVVGWGYDNEGLLEKRHVTKIDLDEVLPEHKVMLIHVSGHGIVLNSKALSWANINNETKTPSGGVIARLNDSNEPTGLLMETAYFSLVLDKLPPMSEVDMLKLLDKSQQLYASFGYTHMQDGATLAKDIKFFKKAAKNKSLYLDLVALPVFTEYEKWFDKDDFIFGKYENHLKFQGVKMLQDGSPQGKTAFISDEYLTGGPGGQRHWHGEGILKKDEFLNLFKLFSDKGLQIFTHANGDAAIDEVIEATKFSGIDASNDRRFVVIHSQFQRPDQLDEYVKLGLTPSYFTNHTFFWGDVHIKNIGKSKASFISPIKAAVDKGLIYSNHSDFNVTPLDPFFILWTATTRKTREGVILGEEQRVDMYTALQGLTTGPAYQVFEEERKGKIKVGFLADYVILDKDPMRITGDEIKDIQVIETIKNGKVVYSKN</sequence>
<dbReference type="InterPro" id="IPR033932">
    <property type="entry name" value="YtcJ-like"/>
</dbReference>
<dbReference type="SUPFAM" id="SSF51338">
    <property type="entry name" value="Composite domain of metallo-dependent hydrolases"/>
    <property type="match status" value="1"/>
</dbReference>
<dbReference type="Gene3D" id="3.20.20.140">
    <property type="entry name" value="Metal-dependent hydrolases"/>
    <property type="match status" value="1"/>
</dbReference>
<dbReference type="Proteomes" id="UP000443582">
    <property type="component" value="Unassembled WGS sequence"/>
</dbReference>
<dbReference type="Gene3D" id="2.30.40.10">
    <property type="entry name" value="Urease, subunit C, domain 1"/>
    <property type="match status" value="1"/>
</dbReference>
<proteinExistence type="predicted"/>
<gene>
    <name evidence="2" type="ORF">DAY19_10425</name>
</gene>
<dbReference type="PANTHER" id="PTHR22642:SF2">
    <property type="entry name" value="PROTEIN LONG AFTER FAR-RED 3"/>
    <property type="match status" value="1"/>
</dbReference>
<accession>A0ABY0IGM3</accession>
<dbReference type="InterPro" id="IPR032466">
    <property type="entry name" value="Metal_Hydrolase"/>
</dbReference>